<keyword evidence="4 5" id="KW-0067">ATP-binding</keyword>
<comment type="caution">
    <text evidence="8">The sequence shown here is derived from an EMBL/GenBank/DDBJ whole genome shotgun (WGS) entry which is preliminary data.</text>
</comment>
<feature type="domain" description="Cyclic nucleotide-binding" evidence="7">
    <location>
        <begin position="314"/>
        <end position="433"/>
    </location>
</feature>
<accession>A0ABV0FY79</accession>
<dbReference type="Gene3D" id="2.60.120.10">
    <property type="entry name" value="Jelly Rolls"/>
    <property type="match status" value="1"/>
</dbReference>
<evidence type="ECO:0000259" key="7">
    <source>
        <dbReference type="PROSITE" id="PS50042"/>
    </source>
</evidence>
<name>A0ABV0FY79_9BURK</name>
<dbReference type="InterPro" id="IPR000595">
    <property type="entry name" value="cNMP-bd_dom"/>
</dbReference>
<proteinExistence type="predicted"/>
<dbReference type="InterPro" id="IPR018490">
    <property type="entry name" value="cNMP-bd_dom_sf"/>
</dbReference>
<dbReference type="CDD" id="cd14014">
    <property type="entry name" value="STKc_PknB_like"/>
    <property type="match status" value="1"/>
</dbReference>
<dbReference type="SUPFAM" id="SSF51206">
    <property type="entry name" value="cAMP-binding domain-like"/>
    <property type="match status" value="1"/>
</dbReference>
<evidence type="ECO:0000256" key="1">
    <source>
        <dbReference type="ARBA" id="ARBA00022679"/>
    </source>
</evidence>
<evidence type="ECO:0000256" key="3">
    <source>
        <dbReference type="ARBA" id="ARBA00022777"/>
    </source>
</evidence>
<dbReference type="SUPFAM" id="SSF56112">
    <property type="entry name" value="Protein kinase-like (PK-like)"/>
    <property type="match status" value="1"/>
</dbReference>
<reference evidence="8 9" key="1">
    <citation type="submission" date="2024-05" db="EMBL/GenBank/DDBJ databases">
        <title>Roseateles sp. DJS-2-20 16S ribosomal RNA gene Genome sequencing and assembly.</title>
        <authorList>
            <person name="Woo H."/>
        </authorList>
    </citation>
    <scope>NUCLEOTIDE SEQUENCE [LARGE SCALE GENOMIC DNA]</scope>
    <source>
        <strain evidence="8 9">DJS-2-20</strain>
    </source>
</reference>
<gene>
    <name evidence="8" type="ORF">ABDJ85_05360</name>
</gene>
<evidence type="ECO:0000256" key="4">
    <source>
        <dbReference type="ARBA" id="ARBA00022840"/>
    </source>
</evidence>
<dbReference type="PANTHER" id="PTHR43289">
    <property type="entry name" value="MITOGEN-ACTIVATED PROTEIN KINASE KINASE KINASE 20-RELATED"/>
    <property type="match status" value="1"/>
</dbReference>
<dbReference type="PROSITE" id="PS50042">
    <property type="entry name" value="CNMP_BINDING_3"/>
    <property type="match status" value="1"/>
</dbReference>
<dbReference type="Pfam" id="PF00027">
    <property type="entry name" value="cNMP_binding"/>
    <property type="match status" value="1"/>
</dbReference>
<dbReference type="Proteomes" id="UP001495147">
    <property type="component" value="Unassembled WGS sequence"/>
</dbReference>
<dbReference type="InterPro" id="IPR014710">
    <property type="entry name" value="RmlC-like_jellyroll"/>
</dbReference>
<dbReference type="InterPro" id="IPR017441">
    <property type="entry name" value="Protein_kinase_ATP_BS"/>
</dbReference>
<dbReference type="InterPro" id="IPR000719">
    <property type="entry name" value="Prot_kinase_dom"/>
</dbReference>
<dbReference type="RefSeq" id="WP_347703706.1">
    <property type="nucleotide sequence ID" value="NZ_JBDPZD010000001.1"/>
</dbReference>
<evidence type="ECO:0000259" key="6">
    <source>
        <dbReference type="PROSITE" id="PS50011"/>
    </source>
</evidence>
<dbReference type="Pfam" id="PF00069">
    <property type="entry name" value="Pkinase"/>
    <property type="match status" value="1"/>
</dbReference>
<dbReference type="Gene3D" id="3.30.200.20">
    <property type="entry name" value="Phosphorylase Kinase, domain 1"/>
    <property type="match status" value="1"/>
</dbReference>
<keyword evidence="1" id="KW-0808">Transferase</keyword>
<organism evidence="8 9">
    <name type="scientific">Roseateles paludis</name>
    <dbReference type="NCBI Taxonomy" id="3145238"/>
    <lineage>
        <taxon>Bacteria</taxon>
        <taxon>Pseudomonadati</taxon>
        <taxon>Pseudomonadota</taxon>
        <taxon>Betaproteobacteria</taxon>
        <taxon>Burkholderiales</taxon>
        <taxon>Sphaerotilaceae</taxon>
        <taxon>Roseateles</taxon>
    </lineage>
</organism>
<sequence>MNASLDDIPAQIGKYQVQKRLGEGATSDVYLGLDPFHGQQVAIKRVRAWSQASDEPTSDFSQRFFSAEAALAGKLQHPNVVQILDAVKGDALFGDAPYLVMEYVPGVTLKHFCRMDRLLPLDQVVELGFKCAMALSYVYRQGLIHRDVKPANLLAVLDERGEVVDVKVTDFGSVLNLNADATQIHRVGSLAYMPPEQVEGFDVDCRADIYALGAVLYHLIAGRPPFEAPNSMALIHQIYQQAPASLVGQREGVTAELDAVIQRALAKTPEDRWPDWDEFGKALSELVAKQLVPLVLLSEVRDSERFQLLRGLEFFTGFGDIELWEVVRRARWRRYKVGHALYKRGQEGNSFHILAKGEVEIFREGRLVATLGEGTSVGEMAYLAPNPLLRKHSTDIRVSEECTTISFTPETLAQLSRECQHRFDRGFIQVLVRRLHAAHESLAHPRRIM</sequence>
<evidence type="ECO:0000256" key="5">
    <source>
        <dbReference type="PROSITE-ProRule" id="PRU10141"/>
    </source>
</evidence>
<dbReference type="PANTHER" id="PTHR43289:SF34">
    <property type="entry name" value="SERINE_THREONINE-PROTEIN KINASE YBDM-RELATED"/>
    <property type="match status" value="1"/>
</dbReference>
<dbReference type="SMART" id="SM00100">
    <property type="entry name" value="cNMP"/>
    <property type="match status" value="1"/>
</dbReference>
<evidence type="ECO:0000256" key="2">
    <source>
        <dbReference type="ARBA" id="ARBA00022741"/>
    </source>
</evidence>
<dbReference type="PROSITE" id="PS00107">
    <property type="entry name" value="PROTEIN_KINASE_ATP"/>
    <property type="match status" value="1"/>
</dbReference>
<dbReference type="CDD" id="cd00038">
    <property type="entry name" value="CAP_ED"/>
    <property type="match status" value="1"/>
</dbReference>
<dbReference type="EMBL" id="JBDPZD010000001">
    <property type="protein sequence ID" value="MEO3690889.1"/>
    <property type="molecule type" value="Genomic_DNA"/>
</dbReference>
<feature type="domain" description="Protein kinase" evidence="6">
    <location>
        <begin position="15"/>
        <end position="287"/>
    </location>
</feature>
<dbReference type="Gene3D" id="1.10.510.10">
    <property type="entry name" value="Transferase(Phosphotransferase) domain 1"/>
    <property type="match status" value="1"/>
</dbReference>
<keyword evidence="3 8" id="KW-0418">Kinase</keyword>
<dbReference type="SMART" id="SM00220">
    <property type="entry name" value="S_TKc"/>
    <property type="match status" value="1"/>
</dbReference>
<evidence type="ECO:0000313" key="8">
    <source>
        <dbReference type="EMBL" id="MEO3690889.1"/>
    </source>
</evidence>
<protein>
    <submittedName>
        <fullName evidence="8">Serine/threonine-protein kinase</fullName>
    </submittedName>
</protein>
<dbReference type="InterPro" id="IPR011009">
    <property type="entry name" value="Kinase-like_dom_sf"/>
</dbReference>
<feature type="binding site" evidence="5">
    <location>
        <position position="44"/>
    </location>
    <ligand>
        <name>ATP</name>
        <dbReference type="ChEBI" id="CHEBI:30616"/>
    </ligand>
</feature>
<keyword evidence="2 5" id="KW-0547">Nucleotide-binding</keyword>
<dbReference type="PROSITE" id="PS50011">
    <property type="entry name" value="PROTEIN_KINASE_DOM"/>
    <property type="match status" value="1"/>
</dbReference>
<evidence type="ECO:0000313" key="9">
    <source>
        <dbReference type="Proteomes" id="UP001495147"/>
    </source>
</evidence>
<keyword evidence="9" id="KW-1185">Reference proteome</keyword>
<dbReference type="GO" id="GO:0016301">
    <property type="term" value="F:kinase activity"/>
    <property type="evidence" value="ECO:0007669"/>
    <property type="project" value="UniProtKB-KW"/>
</dbReference>